<dbReference type="PANTHER" id="PTHR48111:SF76">
    <property type="entry name" value="TWO-COMPONENT RESPONSE REGULATOR"/>
    <property type="match status" value="1"/>
</dbReference>
<dbReference type="Proteomes" id="UP001499951">
    <property type="component" value="Unassembled WGS sequence"/>
</dbReference>
<dbReference type="SUPFAM" id="SSF52172">
    <property type="entry name" value="CheY-like"/>
    <property type="match status" value="1"/>
</dbReference>
<evidence type="ECO:0000259" key="4">
    <source>
        <dbReference type="PROSITE" id="PS50110"/>
    </source>
</evidence>
<dbReference type="CDD" id="cd00383">
    <property type="entry name" value="trans_reg_C"/>
    <property type="match status" value="1"/>
</dbReference>
<dbReference type="InterPro" id="IPR011006">
    <property type="entry name" value="CheY-like_superfamily"/>
</dbReference>
<dbReference type="RefSeq" id="WP_166929038.1">
    <property type="nucleotide sequence ID" value="NZ_BAAADD010000011.1"/>
</dbReference>
<sequence length="223" mass="24897">MDILLVEDDPETALYVTEGLQKLGQAVHWATTGKDGICQARAGHYALMIVDRMLPGMDGLSMVRMLRAESCDTPVLMLTTMSGLDDRVDGLNAGADDYLTKPFAMSELAARVNAIVRRTSRNGTSTRLKAGSLEMDLLERTVSREGRQVELQPQEFKLLEYLMQNAGRTITRMMLLENVWNLDFDPGTNIVESHMSRLRSKIDRGHSTEMIHTVRGHGYVVSP</sequence>
<dbReference type="Pfam" id="PF00072">
    <property type="entry name" value="Response_reg"/>
    <property type="match status" value="1"/>
</dbReference>
<accession>A0ABP3QA42</accession>
<reference evidence="7" key="1">
    <citation type="journal article" date="2019" name="Int. J. Syst. Evol. Microbiol.">
        <title>The Global Catalogue of Microorganisms (GCM) 10K type strain sequencing project: providing services to taxonomists for standard genome sequencing and annotation.</title>
        <authorList>
            <consortium name="The Broad Institute Genomics Platform"/>
            <consortium name="The Broad Institute Genome Sequencing Center for Infectious Disease"/>
            <person name="Wu L."/>
            <person name="Ma J."/>
        </authorList>
    </citation>
    <scope>NUCLEOTIDE SEQUENCE [LARGE SCALE GENOMIC DNA]</scope>
    <source>
        <strain evidence="7">JCM 15089</strain>
    </source>
</reference>
<dbReference type="Gene3D" id="6.10.250.690">
    <property type="match status" value="1"/>
</dbReference>
<keyword evidence="7" id="KW-1185">Reference proteome</keyword>
<feature type="modified residue" description="4-aspartylphosphate" evidence="2">
    <location>
        <position position="51"/>
    </location>
</feature>
<proteinExistence type="predicted"/>
<feature type="DNA-binding region" description="OmpR/PhoB-type" evidence="3">
    <location>
        <begin position="125"/>
        <end position="223"/>
    </location>
</feature>
<name>A0ABP3QA42_9PROT</name>
<protein>
    <submittedName>
        <fullName evidence="6">Response regulator transcription factor</fullName>
    </submittedName>
</protein>
<evidence type="ECO:0000256" key="1">
    <source>
        <dbReference type="ARBA" id="ARBA00023125"/>
    </source>
</evidence>
<dbReference type="PROSITE" id="PS50110">
    <property type="entry name" value="RESPONSE_REGULATORY"/>
    <property type="match status" value="1"/>
</dbReference>
<gene>
    <name evidence="6" type="ORF">GCM10008942_36630</name>
</gene>
<dbReference type="InterPro" id="IPR001789">
    <property type="entry name" value="Sig_transdc_resp-reg_receiver"/>
</dbReference>
<dbReference type="SUPFAM" id="SSF46894">
    <property type="entry name" value="C-terminal effector domain of the bipartite response regulators"/>
    <property type="match status" value="1"/>
</dbReference>
<keyword evidence="2" id="KW-0597">Phosphoprotein</keyword>
<keyword evidence="1 3" id="KW-0238">DNA-binding</keyword>
<evidence type="ECO:0000313" key="6">
    <source>
        <dbReference type="EMBL" id="GAA0584388.1"/>
    </source>
</evidence>
<evidence type="ECO:0000259" key="5">
    <source>
        <dbReference type="PROSITE" id="PS51755"/>
    </source>
</evidence>
<evidence type="ECO:0000313" key="7">
    <source>
        <dbReference type="Proteomes" id="UP001499951"/>
    </source>
</evidence>
<dbReference type="InterPro" id="IPR001867">
    <property type="entry name" value="OmpR/PhoB-type_DNA-bd"/>
</dbReference>
<dbReference type="Gene3D" id="3.40.50.2300">
    <property type="match status" value="1"/>
</dbReference>
<dbReference type="Gene3D" id="1.10.10.10">
    <property type="entry name" value="Winged helix-like DNA-binding domain superfamily/Winged helix DNA-binding domain"/>
    <property type="match status" value="1"/>
</dbReference>
<organism evidence="6 7">
    <name type="scientific">Rhizomicrobium electricum</name>
    <dbReference type="NCBI Taxonomy" id="480070"/>
    <lineage>
        <taxon>Bacteria</taxon>
        <taxon>Pseudomonadati</taxon>
        <taxon>Pseudomonadota</taxon>
        <taxon>Alphaproteobacteria</taxon>
        <taxon>Micropepsales</taxon>
        <taxon>Micropepsaceae</taxon>
        <taxon>Rhizomicrobium</taxon>
    </lineage>
</organism>
<dbReference type="SMART" id="SM00448">
    <property type="entry name" value="REC"/>
    <property type="match status" value="1"/>
</dbReference>
<dbReference type="PROSITE" id="PS51755">
    <property type="entry name" value="OMPR_PHOB"/>
    <property type="match status" value="1"/>
</dbReference>
<feature type="domain" description="OmpR/PhoB-type" evidence="5">
    <location>
        <begin position="125"/>
        <end position="223"/>
    </location>
</feature>
<dbReference type="InterPro" id="IPR016032">
    <property type="entry name" value="Sig_transdc_resp-reg_C-effctor"/>
</dbReference>
<dbReference type="InterPro" id="IPR039420">
    <property type="entry name" value="WalR-like"/>
</dbReference>
<dbReference type="CDD" id="cd17624">
    <property type="entry name" value="REC_OmpR_PmrA-like"/>
    <property type="match status" value="1"/>
</dbReference>
<dbReference type="Pfam" id="PF00486">
    <property type="entry name" value="Trans_reg_C"/>
    <property type="match status" value="1"/>
</dbReference>
<feature type="domain" description="Response regulatory" evidence="4">
    <location>
        <begin position="2"/>
        <end position="116"/>
    </location>
</feature>
<dbReference type="SMART" id="SM00862">
    <property type="entry name" value="Trans_reg_C"/>
    <property type="match status" value="1"/>
</dbReference>
<evidence type="ECO:0000256" key="3">
    <source>
        <dbReference type="PROSITE-ProRule" id="PRU01091"/>
    </source>
</evidence>
<dbReference type="EMBL" id="BAAADD010000011">
    <property type="protein sequence ID" value="GAA0584388.1"/>
    <property type="molecule type" value="Genomic_DNA"/>
</dbReference>
<dbReference type="PANTHER" id="PTHR48111">
    <property type="entry name" value="REGULATOR OF RPOS"/>
    <property type="match status" value="1"/>
</dbReference>
<evidence type="ECO:0000256" key="2">
    <source>
        <dbReference type="PROSITE-ProRule" id="PRU00169"/>
    </source>
</evidence>
<dbReference type="InterPro" id="IPR036388">
    <property type="entry name" value="WH-like_DNA-bd_sf"/>
</dbReference>
<comment type="caution">
    <text evidence="6">The sequence shown here is derived from an EMBL/GenBank/DDBJ whole genome shotgun (WGS) entry which is preliminary data.</text>
</comment>